<protein>
    <submittedName>
        <fullName evidence="1">Uncharacterized protein</fullName>
    </submittedName>
</protein>
<gene>
    <name evidence="1" type="ORF">DPMN_059009</name>
</gene>
<comment type="caution">
    <text evidence="1">The sequence shown here is derived from an EMBL/GenBank/DDBJ whole genome shotgun (WGS) entry which is preliminary data.</text>
</comment>
<organism evidence="1 2">
    <name type="scientific">Dreissena polymorpha</name>
    <name type="common">Zebra mussel</name>
    <name type="synonym">Mytilus polymorpha</name>
    <dbReference type="NCBI Taxonomy" id="45954"/>
    <lineage>
        <taxon>Eukaryota</taxon>
        <taxon>Metazoa</taxon>
        <taxon>Spiralia</taxon>
        <taxon>Lophotrochozoa</taxon>
        <taxon>Mollusca</taxon>
        <taxon>Bivalvia</taxon>
        <taxon>Autobranchia</taxon>
        <taxon>Heteroconchia</taxon>
        <taxon>Euheterodonta</taxon>
        <taxon>Imparidentia</taxon>
        <taxon>Neoheterodontei</taxon>
        <taxon>Myida</taxon>
        <taxon>Dreissenoidea</taxon>
        <taxon>Dreissenidae</taxon>
        <taxon>Dreissena</taxon>
    </lineage>
</organism>
<evidence type="ECO:0000313" key="2">
    <source>
        <dbReference type="Proteomes" id="UP000828390"/>
    </source>
</evidence>
<evidence type="ECO:0000313" key="1">
    <source>
        <dbReference type="EMBL" id="KAH3716291.1"/>
    </source>
</evidence>
<proteinExistence type="predicted"/>
<sequence length="87" mass="9832">MTTLGAEPCSLDATLHYSWDFAQCEHYPHHAMQVGPICFATPRKRHVFGMCAVGTGSFHPIFTKLSQKFYLDDLKAKFEHGSCQIKN</sequence>
<reference evidence="1" key="1">
    <citation type="journal article" date="2019" name="bioRxiv">
        <title>The Genome of the Zebra Mussel, Dreissena polymorpha: A Resource for Invasive Species Research.</title>
        <authorList>
            <person name="McCartney M.A."/>
            <person name="Auch B."/>
            <person name="Kono T."/>
            <person name="Mallez S."/>
            <person name="Zhang Y."/>
            <person name="Obille A."/>
            <person name="Becker A."/>
            <person name="Abrahante J.E."/>
            <person name="Garbe J."/>
            <person name="Badalamenti J.P."/>
            <person name="Herman A."/>
            <person name="Mangelson H."/>
            <person name="Liachko I."/>
            <person name="Sullivan S."/>
            <person name="Sone E.D."/>
            <person name="Koren S."/>
            <person name="Silverstein K.A.T."/>
            <person name="Beckman K.B."/>
            <person name="Gohl D.M."/>
        </authorList>
    </citation>
    <scope>NUCLEOTIDE SEQUENCE</scope>
    <source>
        <strain evidence="1">Duluth1</strain>
        <tissue evidence="1">Whole animal</tissue>
    </source>
</reference>
<dbReference type="EMBL" id="JAIWYP010000013">
    <property type="protein sequence ID" value="KAH3716291.1"/>
    <property type="molecule type" value="Genomic_DNA"/>
</dbReference>
<reference evidence="1" key="2">
    <citation type="submission" date="2020-11" db="EMBL/GenBank/DDBJ databases">
        <authorList>
            <person name="McCartney M.A."/>
            <person name="Auch B."/>
            <person name="Kono T."/>
            <person name="Mallez S."/>
            <person name="Becker A."/>
            <person name="Gohl D.M."/>
            <person name="Silverstein K.A.T."/>
            <person name="Koren S."/>
            <person name="Bechman K.B."/>
            <person name="Herman A."/>
            <person name="Abrahante J.E."/>
            <person name="Garbe J."/>
        </authorList>
    </citation>
    <scope>NUCLEOTIDE SEQUENCE</scope>
    <source>
        <strain evidence="1">Duluth1</strain>
        <tissue evidence="1">Whole animal</tissue>
    </source>
</reference>
<dbReference type="AlphaFoldDB" id="A0A9D4C2S8"/>
<keyword evidence="2" id="KW-1185">Reference proteome</keyword>
<accession>A0A9D4C2S8</accession>
<name>A0A9D4C2S8_DREPO</name>
<dbReference type="Proteomes" id="UP000828390">
    <property type="component" value="Unassembled WGS sequence"/>
</dbReference>